<dbReference type="InterPro" id="IPR025340">
    <property type="entry name" value="DUF4246"/>
</dbReference>
<sequence length="639" mass="73495">MDISSPPSFSKVLPVREVAMMAIMDQLTDKPEWHHEVFDRSIVDKWREEALAVPDSEWMKIAAERREDGPGGVNGWEIVDAKTFDLCIEELQTKALYYEKTGLIPTLDASAAVVKSDVAITENLRDALRKAFEKLKRDQADSPARHPNLGHMVQDLVHPSMHPLVYGQTKVFEDEVVGVFDAIDKWAGKGNVLDEEQPQPDREPFPNFGPNRYWSATYQWLPSNVIFQDDGSVKLTSYINNLHPTKYPEIYVAIEQMINTAIPAWDQCLLTYQDNTLQGPGLRKSRFTPLRDLFSRERRSLWSPSHPAKVADAELDLSTVGDLYGWVKDEAERKWMILRKPVLYGPCWGCDAHYDSYITRAGVEKTEGRLFRKFKASGLQIIVKMTSIELTPDKPESPLEDWHGLMNEKICATALFCLDSENITECSLNFRMQMCDQQDVLETYIEGDYIYEGVRHWLECVYGFNSADEESICIQNYGHVEIREGRLLAFPGVFQHRVSPFKLVDPTKPGHRRFIALWLVDPHERIISTANVPPQQRDWWVESAFGESSQAQREATRKIPFELLQLLYENGVELDFSGSYMAPKLPLEILDLVRQDFELDMMSPEEALEHQRKLMEERAVWLKVAQDDWNYLTTLVVSN</sequence>
<organism evidence="3 4">
    <name type="scientific">Cryphonectria parasitica (strain ATCC 38755 / EP155)</name>
    <dbReference type="NCBI Taxonomy" id="660469"/>
    <lineage>
        <taxon>Eukaryota</taxon>
        <taxon>Fungi</taxon>
        <taxon>Dikarya</taxon>
        <taxon>Ascomycota</taxon>
        <taxon>Pezizomycotina</taxon>
        <taxon>Sordariomycetes</taxon>
        <taxon>Sordariomycetidae</taxon>
        <taxon>Diaporthales</taxon>
        <taxon>Cryphonectriaceae</taxon>
        <taxon>Cryphonectria-Endothia species complex</taxon>
        <taxon>Cryphonectria</taxon>
    </lineage>
</organism>
<feature type="domain" description="DUF4246" evidence="1">
    <location>
        <begin position="82"/>
        <end position="542"/>
    </location>
</feature>
<dbReference type="GeneID" id="63833816"/>
<dbReference type="Pfam" id="PF14033">
    <property type="entry name" value="DUF4246"/>
    <property type="match status" value="1"/>
</dbReference>
<keyword evidence="4" id="KW-1185">Reference proteome</keyword>
<dbReference type="EMBL" id="MU032345">
    <property type="protein sequence ID" value="KAF3769013.1"/>
    <property type="molecule type" value="Genomic_DNA"/>
</dbReference>
<proteinExistence type="predicted"/>
<evidence type="ECO:0000313" key="3">
    <source>
        <dbReference type="EMBL" id="KAF3769013.1"/>
    </source>
</evidence>
<dbReference type="InterPro" id="IPR049192">
    <property type="entry name" value="DUF4246_C"/>
</dbReference>
<dbReference type="Pfam" id="PF21666">
    <property type="entry name" value="DUF4246_N"/>
    <property type="match status" value="1"/>
</dbReference>
<dbReference type="OrthoDB" id="415532at2759"/>
<accession>A0A9P4Y9K0</accession>
<dbReference type="PANTHER" id="PTHR33119">
    <property type="entry name" value="IFI3P"/>
    <property type="match status" value="1"/>
</dbReference>
<dbReference type="Proteomes" id="UP000803844">
    <property type="component" value="Unassembled WGS sequence"/>
</dbReference>
<dbReference type="AlphaFoldDB" id="A0A9P4Y9K0"/>
<evidence type="ECO:0000259" key="2">
    <source>
        <dbReference type="Pfam" id="PF21666"/>
    </source>
</evidence>
<dbReference type="PANTHER" id="PTHR33119:SF1">
    <property type="entry name" value="FE2OG DIOXYGENASE DOMAIN-CONTAINING PROTEIN"/>
    <property type="match status" value="1"/>
</dbReference>
<gene>
    <name evidence="3" type="ORF">M406DRAFT_250309</name>
</gene>
<reference evidence="3" key="1">
    <citation type="journal article" date="2020" name="Phytopathology">
        <title>Genome sequence of the chestnut blight fungus Cryphonectria parasitica EP155: A fundamental resource for an archetypical invasive plant pathogen.</title>
        <authorList>
            <person name="Crouch J.A."/>
            <person name="Dawe A."/>
            <person name="Aerts A."/>
            <person name="Barry K."/>
            <person name="Churchill A.C.L."/>
            <person name="Grimwood J."/>
            <person name="Hillman B."/>
            <person name="Milgroom M.G."/>
            <person name="Pangilinan J."/>
            <person name="Smith M."/>
            <person name="Salamov A."/>
            <person name="Schmutz J."/>
            <person name="Yadav J."/>
            <person name="Grigoriev I.V."/>
            <person name="Nuss D."/>
        </authorList>
    </citation>
    <scope>NUCLEOTIDE SEQUENCE</scope>
    <source>
        <strain evidence="3">EP155</strain>
    </source>
</reference>
<feature type="domain" description="DUF4246" evidence="2">
    <location>
        <begin position="9"/>
        <end position="49"/>
    </location>
</feature>
<dbReference type="InterPro" id="IPR049207">
    <property type="entry name" value="DUF4246_N"/>
</dbReference>
<evidence type="ECO:0000313" key="4">
    <source>
        <dbReference type="Proteomes" id="UP000803844"/>
    </source>
</evidence>
<dbReference type="RefSeq" id="XP_040779974.1">
    <property type="nucleotide sequence ID" value="XM_040916687.1"/>
</dbReference>
<comment type="caution">
    <text evidence="3">The sequence shown here is derived from an EMBL/GenBank/DDBJ whole genome shotgun (WGS) entry which is preliminary data.</text>
</comment>
<protein>
    <submittedName>
        <fullName evidence="3">Uncharacterized protein</fullName>
    </submittedName>
</protein>
<name>A0A9P4Y9K0_CRYP1</name>
<evidence type="ECO:0000259" key="1">
    <source>
        <dbReference type="Pfam" id="PF14033"/>
    </source>
</evidence>